<evidence type="ECO:0000313" key="2">
    <source>
        <dbReference type="Proteomes" id="UP000592181"/>
    </source>
</evidence>
<dbReference type="RefSeq" id="WP_179461307.1">
    <property type="nucleotide sequence ID" value="NZ_JACBZX010000001.1"/>
</dbReference>
<dbReference type="AlphaFoldDB" id="A0A852XB16"/>
<dbReference type="Pfam" id="PF05711">
    <property type="entry name" value="TylF"/>
    <property type="match status" value="1"/>
</dbReference>
<dbReference type="PANTHER" id="PTHR40036">
    <property type="entry name" value="MACROCIN O-METHYLTRANSFERASE"/>
    <property type="match status" value="1"/>
</dbReference>
<dbReference type="SUPFAM" id="SSF53335">
    <property type="entry name" value="S-adenosyl-L-methionine-dependent methyltransferases"/>
    <property type="match status" value="1"/>
</dbReference>
<accession>A0A852XB16</accession>
<dbReference type="Proteomes" id="UP000592181">
    <property type="component" value="Unassembled WGS sequence"/>
</dbReference>
<keyword evidence="1" id="KW-0436">Ligase</keyword>
<protein>
    <submittedName>
        <fullName evidence="1">Asparagine synthase (Glutamine-hydrolyzing)</fullName>
        <ecNumber evidence="1">6.3.5.4</ecNumber>
    </submittedName>
</protein>
<comment type="caution">
    <text evidence="1">The sequence shown here is derived from an EMBL/GenBank/DDBJ whole genome shotgun (WGS) entry which is preliminary data.</text>
</comment>
<dbReference type="PANTHER" id="PTHR40036:SF1">
    <property type="entry name" value="MACROCIN O-METHYLTRANSFERASE"/>
    <property type="match status" value="1"/>
</dbReference>
<dbReference type="GO" id="GO:0004066">
    <property type="term" value="F:asparagine synthase (glutamine-hydrolyzing) activity"/>
    <property type="evidence" value="ECO:0007669"/>
    <property type="project" value="UniProtKB-EC"/>
</dbReference>
<gene>
    <name evidence="1" type="ORF">BJY28_000144</name>
</gene>
<organism evidence="1 2">
    <name type="scientific">Janibacter alkaliphilus</name>
    <dbReference type="NCBI Taxonomy" id="1069963"/>
    <lineage>
        <taxon>Bacteria</taxon>
        <taxon>Bacillati</taxon>
        <taxon>Actinomycetota</taxon>
        <taxon>Actinomycetes</taxon>
        <taxon>Micrococcales</taxon>
        <taxon>Intrasporangiaceae</taxon>
        <taxon>Janibacter</taxon>
    </lineage>
</organism>
<dbReference type="InterPro" id="IPR029063">
    <property type="entry name" value="SAM-dependent_MTases_sf"/>
</dbReference>
<name>A0A852XB16_9MICO</name>
<proteinExistence type="predicted"/>
<keyword evidence="2" id="KW-1185">Reference proteome</keyword>
<evidence type="ECO:0000313" key="1">
    <source>
        <dbReference type="EMBL" id="NYG35675.1"/>
    </source>
</evidence>
<dbReference type="InterPro" id="IPR008884">
    <property type="entry name" value="TylF_MeTrfase"/>
</dbReference>
<reference evidence="1 2" key="1">
    <citation type="submission" date="2020-07" db="EMBL/GenBank/DDBJ databases">
        <title>Sequencing the genomes of 1000 actinobacteria strains.</title>
        <authorList>
            <person name="Klenk H.-P."/>
        </authorList>
    </citation>
    <scope>NUCLEOTIDE SEQUENCE [LARGE SCALE GENOMIC DNA]</scope>
    <source>
        <strain evidence="1 2">DSM 24723</strain>
    </source>
</reference>
<dbReference type="EMBL" id="JACBZX010000001">
    <property type="protein sequence ID" value="NYG35675.1"/>
    <property type="molecule type" value="Genomic_DNA"/>
</dbReference>
<sequence>MTAELELLRAATRYPFGDDLPESVEEVVARVRQERLTYLRAEDLRALAALVGEIERSGREGQIIEAGTALGGSAIVLAAAKSRERPMAVYDVFGMIPEPSERDPEAVHARYRQIVSGRSSGIGDDTYYGYREDLLGEVCASFDRLGVPAPEHRVELVAGLFEDTLHVEGPVALAHLDGDWYDSTMVCLERVAPQLVRGGRIVLDDYYYWDGSRQATQDFFAARPEFRIEHRAKAHVVRL</sequence>
<dbReference type="EC" id="6.3.5.4" evidence="1"/>
<dbReference type="Gene3D" id="3.40.50.150">
    <property type="entry name" value="Vaccinia Virus protein VP39"/>
    <property type="match status" value="1"/>
</dbReference>